<dbReference type="Proteomes" id="UP000276232">
    <property type="component" value="Unassembled WGS sequence"/>
</dbReference>
<dbReference type="SMART" id="SM00858">
    <property type="entry name" value="SAF"/>
    <property type="match status" value="1"/>
</dbReference>
<keyword evidence="4" id="KW-1185">Reference proteome</keyword>
<keyword evidence="1" id="KW-0472">Membrane</keyword>
<dbReference type="AlphaFoldDB" id="A0A3N1G988"/>
<comment type="caution">
    <text evidence="3">The sequence shown here is derived from an EMBL/GenBank/DDBJ whole genome shotgun (WGS) entry which is preliminary data.</text>
</comment>
<feature type="domain" description="SAF" evidence="2">
    <location>
        <begin position="58"/>
        <end position="123"/>
    </location>
</feature>
<sequence>MDVGARGTTAVRGAGTEGAARRVRVPSWRDPRLAVGLLLVLLAVVGGARAVAAADRTVPVYAASRALTAGDPVTADDLDVVRVRLEGGAGASAYVAADRPPSDGLVVLRGVGPGELVPAAALGPASAVDVRPVGVPVTGSLPEGLEPGALVDVWVTAADPDEPGAVLEPERVVAAAAVAEVDAVEGSLGGVAPTTVQVLVGTDDLPDVLGALAAGSGVALLLSPGGEVGSGG</sequence>
<dbReference type="InParanoid" id="A0A3N1G988"/>
<dbReference type="RefSeq" id="WP_199720339.1">
    <property type="nucleotide sequence ID" value="NZ_RJKN01000010.1"/>
</dbReference>
<evidence type="ECO:0000256" key="1">
    <source>
        <dbReference type="SAM" id="Phobius"/>
    </source>
</evidence>
<evidence type="ECO:0000313" key="4">
    <source>
        <dbReference type="Proteomes" id="UP000276232"/>
    </source>
</evidence>
<keyword evidence="1" id="KW-1133">Transmembrane helix</keyword>
<organism evidence="3 4">
    <name type="scientific">Pseudokineococcus lusitanus</name>
    <dbReference type="NCBI Taxonomy" id="763993"/>
    <lineage>
        <taxon>Bacteria</taxon>
        <taxon>Bacillati</taxon>
        <taxon>Actinomycetota</taxon>
        <taxon>Actinomycetes</taxon>
        <taxon>Kineosporiales</taxon>
        <taxon>Kineosporiaceae</taxon>
        <taxon>Pseudokineococcus</taxon>
    </lineage>
</organism>
<dbReference type="EMBL" id="RJKN01000010">
    <property type="protein sequence ID" value="ROP26771.1"/>
    <property type="molecule type" value="Genomic_DNA"/>
</dbReference>
<accession>A0A3N1G988</accession>
<feature type="transmembrane region" description="Helical" evidence="1">
    <location>
        <begin position="33"/>
        <end position="52"/>
    </location>
</feature>
<reference evidence="3 4" key="1">
    <citation type="journal article" date="2015" name="Stand. Genomic Sci.">
        <title>Genomic Encyclopedia of Bacterial and Archaeal Type Strains, Phase III: the genomes of soil and plant-associated and newly described type strains.</title>
        <authorList>
            <person name="Whitman W.B."/>
            <person name="Woyke T."/>
            <person name="Klenk H.P."/>
            <person name="Zhou Y."/>
            <person name="Lilburn T.G."/>
            <person name="Beck B.J."/>
            <person name="De Vos P."/>
            <person name="Vandamme P."/>
            <person name="Eisen J.A."/>
            <person name="Garrity G."/>
            <person name="Hugenholtz P."/>
            <person name="Kyrpides N.C."/>
        </authorList>
    </citation>
    <scope>NUCLEOTIDE SEQUENCE [LARGE SCALE GENOMIC DNA]</scope>
    <source>
        <strain evidence="3 4">CECT 7306</strain>
    </source>
</reference>
<proteinExistence type="predicted"/>
<name>A0A3N1G988_9ACTN</name>
<protein>
    <recommendedName>
        <fullName evidence="2">SAF domain-containing protein</fullName>
    </recommendedName>
</protein>
<keyword evidence="1" id="KW-0812">Transmembrane</keyword>
<evidence type="ECO:0000259" key="2">
    <source>
        <dbReference type="SMART" id="SM00858"/>
    </source>
</evidence>
<gene>
    <name evidence="3" type="ORF">EDC03_3241</name>
</gene>
<evidence type="ECO:0000313" key="3">
    <source>
        <dbReference type="EMBL" id="ROP26771.1"/>
    </source>
</evidence>
<dbReference type="InterPro" id="IPR013974">
    <property type="entry name" value="SAF"/>
</dbReference>
<dbReference type="CDD" id="cd11614">
    <property type="entry name" value="SAF_CpaB_FlgA_like"/>
    <property type="match status" value="1"/>
</dbReference>